<dbReference type="SUPFAM" id="SSF103481">
    <property type="entry name" value="Multidrug resistance efflux transporter EmrE"/>
    <property type="match status" value="2"/>
</dbReference>
<keyword evidence="4 6" id="KW-1133">Transmembrane helix</keyword>
<evidence type="ECO:0000259" key="7">
    <source>
        <dbReference type="Pfam" id="PF00892"/>
    </source>
</evidence>
<comment type="similarity">
    <text evidence="2">Belongs to the EamA transporter family.</text>
</comment>
<comment type="subcellular location">
    <subcellularLocation>
        <location evidence="1">Membrane</location>
        <topology evidence="1">Multi-pass membrane protein</topology>
    </subcellularLocation>
</comment>
<keyword evidence="5 6" id="KW-0472">Membrane</keyword>
<feature type="transmembrane region" description="Helical" evidence="6">
    <location>
        <begin position="128"/>
        <end position="147"/>
    </location>
</feature>
<organism evidence="8 9">
    <name type="scientific">Sphingomonas alba</name>
    <dbReference type="NCBI Taxonomy" id="2908208"/>
    <lineage>
        <taxon>Bacteria</taxon>
        <taxon>Pseudomonadati</taxon>
        <taxon>Pseudomonadota</taxon>
        <taxon>Alphaproteobacteria</taxon>
        <taxon>Sphingomonadales</taxon>
        <taxon>Sphingomonadaceae</taxon>
        <taxon>Sphingomonas</taxon>
    </lineage>
</organism>
<keyword evidence="3 6" id="KW-0812">Transmembrane</keyword>
<dbReference type="EMBL" id="JAMGBD010000002">
    <property type="protein sequence ID" value="MCL6684653.1"/>
    <property type="molecule type" value="Genomic_DNA"/>
</dbReference>
<evidence type="ECO:0000256" key="1">
    <source>
        <dbReference type="ARBA" id="ARBA00004141"/>
    </source>
</evidence>
<evidence type="ECO:0000256" key="6">
    <source>
        <dbReference type="SAM" id="Phobius"/>
    </source>
</evidence>
<dbReference type="InterPro" id="IPR050638">
    <property type="entry name" value="AA-Vitamin_Transporters"/>
</dbReference>
<evidence type="ECO:0000256" key="4">
    <source>
        <dbReference type="ARBA" id="ARBA00022989"/>
    </source>
</evidence>
<name>A0ABT0RPS5_9SPHN</name>
<feature type="transmembrane region" description="Helical" evidence="6">
    <location>
        <begin position="272"/>
        <end position="288"/>
    </location>
</feature>
<keyword evidence="9" id="KW-1185">Reference proteome</keyword>
<dbReference type="RefSeq" id="WP_249849050.1">
    <property type="nucleotide sequence ID" value="NZ_JAMGBD010000002.1"/>
</dbReference>
<reference evidence="8" key="1">
    <citation type="submission" date="2022-05" db="EMBL/GenBank/DDBJ databases">
        <authorList>
            <person name="Jo J.-H."/>
            <person name="Im W.-T."/>
        </authorList>
    </citation>
    <scope>NUCLEOTIDE SEQUENCE</scope>
    <source>
        <strain evidence="8">SE158</strain>
    </source>
</reference>
<comment type="caution">
    <text evidence="8">The sequence shown here is derived from an EMBL/GenBank/DDBJ whole genome shotgun (WGS) entry which is preliminary data.</text>
</comment>
<evidence type="ECO:0000313" key="9">
    <source>
        <dbReference type="Proteomes" id="UP001165363"/>
    </source>
</evidence>
<feature type="transmembrane region" description="Helical" evidence="6">
    <location>
        <begin position="153"/>
        <end position="171"/>
    </location>
</feature>
<dbReference type="InterPro" id="IPR000620">
    <property type="entry name" value="EamA_dom"/>
</dbReference>
<feature type="transmembrane region" description="Helical" evidence="6">
    <location>
        <begin position="12"/>
        <end position="31"/>
    </location>
</feature>
<dbReference type="PANTHER" id="PTHR32322:SF2">
    <property type="entry name" value="EAMA DOMAIN-CONTAINING PROTEIN"/>
    <property type="match status" value="1"/>
</dbReference>
<feature type="transmembrane region" description="Helical" evidence="6">
    <location>
        <begin position="214"/>
        <end position="234"/>
    </location>
</feature>
<protein>
    <submittedName>
        <fullName evidence="8">DMT family transporter</fullName>
    </submittedName>
</protein>
<feature type="domain" description="EamA" evidence="7">
    <location>
        <begin position="12"/>
        <end position="141"/>
    </location>
</feature>
<dbReference type="Pfam" id="PF00892">
    <property type="entry name" value="EamA"/>
    <property type="match status" value="2"/>
</dbReference>
<sequence length="296" mass="30783">MNAGLAAKDRLFLAALILVWAASWPIMKVGVAAVPPIWFALLRYAIGATLLFVVVASRGKVEAPVRHDWPLVLVSGALQMACYSAFTGLALTLLPPGRAAVLAYSTPLWVLPLGAWRLKERVSSEQCVGVALGVLGIAIIAWPSLQAHSGEQLIAYGLLLAAAGFWAISIVHVRGHKFVGTALALAPWQMLVAAALLLPVAIATEGPLLRLNATGLIALAYVGPIATAFAYWAIVDLGSRLSATTLSMALLATPSLGIMISAAALGEIIDRPLVAGAAAIAAGIGLTIRRSAKRKP</sequence>
<dbReference type="Proteomes" id="UP001165363">
    <property type="component" value="Unassembled WGS sequence"/>
</dbReference>
<feature type="transmembrane region" description="Helical" evidence="6">
    <location>
        <begin position="99"/>
        <end position="116"/>
    </location>
</feature>
<feature type="transmembrane region" description="Helical" evidence="6">
    <location>
        <begin position="37"/>
        <end position="57"/>
    </location>
</feature>
<evidence type="ECO:0000313" key="8">
    <source>
        <dbReference type="EMBL" id="MCL6684653.1"/>
    </source>
</evidence>
<feature type="domain" description="EamA" evidence="7">
    <location>
        <begin position="154"/>
        <end position="288"/>
    </location>
</feature>
<evidence type="ECO:0000256" key="3">
    <source>
        <dbReference type="ARBA" id="ARBA00022692"/>
    </source>
</evidence>
<feature type="transmembrane region" description="Helical" evidence="6">
    <location>
        <begin position="246"/>
        <end position="266"/>
    </location>
</feature>
<dbReference type="InterPro" id="IPR037185">
    <property type="entry name" value="EmrE-like"/>
</dbReference>
<gene>
    <name evidence="8" type="ORF">LZ536_12205</name>
</gene>
<evidence type="ECO:0000256" key="5">
    <source>
        <dbReference type="ARBA" id="ARBA00023136"/>
    </source>
</evidence>
<evidence type="ECO:0000256" key="2">
    <source>
        <dbReference type="ARBA" id="ARBA00007362"/>
    </source>
</evidence>
<feature type="transmembrane region" description="Helical" evidence="6">
    <location>
        <begin position="178"/>
        <end position="202"/>
    </location>
</feature>
<feature type="transmembrane region" description="Helical" evidence="6">
    <location>
        <begin position="69"/>
        <end position="93"/>
    </location>
</feature>
<dbReference type="PANTHER" id="PTHR32322">
    <property type="entry name" value="INNER MEMBRANE TRANSPORTER"/>
    <property type="match status" value="1"/>
</dbReference>
<accession>A0ABT0RPS5</accession>
<proteinExistence type="inferred from homology"/>